<evidence type="ECO:0000313" key="2">
    <source>
        <dbReference type="EnsemblMetazoa" id="XP_014242099.1"/>
    </source>
</evidence>
<feature type="transmembrane region" description="Helical" evidence="1">
    <location>
        <begin position="135"/>
        <end position="155"/>
    </location>
</feature>
<proteinExistence type="predicted"/>
<dbReference type="RefSeq" id="XP_014242099.1">
    <property type="nucleotide sequence ID" value="XM_014386613.1"/>
</dbReference>
<organism evidence="2 3">
    <name type="scientific">Cimex lectularius</name>
    <name type="common">Bed bug</name>
    <name type="synonym">Acanthia lectularia</name>
    <dbReference type="NCBI Taxonomy" id="79782"/>
    <lineage>
        <taxon>Eukaryota</taxon>
        <taxon>Metazoa</taxon>
        <taxon>Ecdysozoa</taxon>
        <taxon>Arthropoda</taxon>
        <taxon>Hexapoda</taxon>
        <taxon>Insecta</taxon>
        <taxon>Pterygota</taxon>
        <taxon>Neoptera</taxon>
        <taxon>Paraneoptera</taxon>
        <taxon>Hemiptera</taxon>
        <taxon>Heteroptera</taxon>
        <taxon>Panheteroptera</taxon>
        <taxon>Cimicomorpha</taxon>
        <taxon>Cimicidae</taxon>
        <taxon>Cimex</taxon>
    </lineage>
</organism>
<evidence type="ECO:0000256" key="1">
    <source>
        <dbReference type="SAM" id="Phobius"/>
    </source>
</evidence>
<keyword evidence="1" id="KW-1133">Transmembrane helix</keyword>
<dbReference type="OMA" id="SWHENIS"/>
<sequence length="165" mass="19172">MASYESLGELCKKLFVMNKDVVDAGISLKECDFNYIPVLVAFLALVIINIRVWDRFRLPENIVQPPFDAVVPCIEAAGHWVLSNILMTFVLYIHRIIYNSLTPSEHKTKSWHENISNYLRGIRHDKTMPIEQFPYIPFLITLCISFVFLIASLSVNKKRYTMKNF</sequence>
<evidence type="ECO:0000313" key="3">
    <source>
        <dbReference type="Proteomes" id="UP000494040"/>
    </source>
</evidence>
<feature type="transmembrane region" description="Helical" evidence="1">
    <location>
        <begin position="74"/>
        <end position="94"/>
    </location>
</feature>
<dbReference type="GeneID" id="106662484"/>
<feature type="transmembrane region" description="Helical" evidence="1">
    <location>
        <begin position="35"/>
        <end position="53"/>
    </location>
</feature>
<protein>
    <submittedName>
        <fullName evidence="2">Uncharacterized protein</fullName>
    </submittedName>
</protein>
<dbReference type="Proteomes" id="UP000494040">
    <property type="component" value="Unassembled WGS sequence"/>
</dbReference>
<keyword evidence="1" id="KW-0812">Transmembrane</keyword>
<dbReference type="EnsemblMetazoa" id="XM_014386613.1">
    <property type="protein sequence ID" value="XP_014242099.1"/>
    <property type="gene ID" value="LOC106662484"/>
</dbReference>
<reference evidence="2" key="1">
    <citation type="submission" date="2022-01" db="UniProtKB">
        <authorList>
            <consortium name="EnsemblMetazoa"/>
        </authorList>
    </citation>
    <scope>IDENTIFICATION</scope>
</reference>
<dbReference type="KEGG" id="clec:106662484"/>
<accession>A0A8I6TDT3</accession>
<dbReference type="AlphaFoldDB" id="A0A8I6TDT3"/>
<keyword evidence="1" id="KW-0472">Membrane</keyword>
<name>A0A8I6TDT3_CIMLE</name>
<keyword evidence="3" id="KW-1185">Reference proteome</keyword>